<evidence type="ECO:0000256" key="4">
    <source>
        <dbReference type="ARBA" id="ARBA00022825"/>
    </source>
</evidence>
<dbReference type="RefSeq" id="WP_131301152.1">
    <property type="nucleotide sequence ID" value="NZ_JBHLST010000023.1"/>
</dbReference>
<evidence type="ECO:0000313" key="8">
    <source>
        <dbReference type="EMBL" id="TCL15543.1"/>
    </source>
</evidence>
<dbReference type="CDD" id="cd07480">
    <property type="entry name" value="Peptidases_S8_12"/>
    <property type="match status" value="1"/>
</dbReference>
<protein>
    <submittedName>
        <fullName evidence="8">Subtilase family protein</fullName>
    </submittedName>
</protein>
<dbReference type="InterPro" id="IPR036852">
    <property type="entry name" value="Peptidase_S8/S53_dom_sf"/>
</dbReference>
<dbReference type="PROSITE" id="PS00138">
    <property type="entry name" value="SUBTILASE_SER"/>
    <property type="match status" value="1"/>
</dbReference>
<dbReference type="InterPro" id="IPR023827">
    <property type="entry name" value="Peptidase_S8_Asp-AS"/>
</dbReference>
<name>A0A4R1NSB6_9GAMM</name>
<accession>A0A4R1NSB6</accession>
<feature type="active site" description="Charge relay system" evidence="5">
    <location>
        <position position="107"/>
    </location>
</feature>
<sequence>MKQKLVILRSDRMATRDIFRGPSPLDVAIPPEIKVEVDEVERRDIPKLTRGADVLAVAPAMPMKLVEPLDIHEATQEEAGDIAWGIKAVKADTSSCTGEGIVVAVLDTGIDATHPAFTGVELVQRNFTDEGGADLHGHGTHCAGTIFGRNVGGTRIGVAPGVKRALIGKVLGANGGSSEQIVSAIQWAAENGAHVISMSLGMDFPGFARTLQNQGLPAELATSRALEGYRANVLLFERLATLIRARSNPTLIVAAAGNESRREIDSNFELGVAPPAVSEGIISVAALGQRAGGFHVGDFSNTGANVSAPGVKIVSARRGGGLATMTGTSMATPHVAGVAALWAERISRQGPLTVLALTARVVGSATFEGFDEGFDPFDAGSGIVIAP</sequence>
<dbReference type="Proteomes" id="UP000295169">
    <property type="component" value="Unassembled WGS sequence"/>
</dbReference>
<dbReference type="InterPro" id="IPR051048">
    <property type="entry name" value="Peptidase_S8/S53_subtilisin"/>
</dbReference>
<dbReference type="EMBL" id="SMMU01000058">
    <property type="protein sequence ID" value="TCL15543.1"/>
    <property type="molecule type" value="Genomic_DNA"/>
</dbReference>
<keyword evidence="4 5" id="KW-0720">Serine protease</keyword>
<feature type="domain" description="Peptidase S8/S53" evidence="7">
    <location>
        <begin position="98"/>
        <end position="365"/>
    </location>
</feature>
<dbReference type="PRINTS" id="PR00723">
    <property type="entry name" value="SUBTILISIN"/>
</dbReference>
<feature type="active site" description="Charge relay system" evidence="5">
    <location>
        <position position="329"/>
    </location>
</feature>
<keyword evidence="3 5" id="KW-0378">Hydrolase</keyword>
<dbReference type="PROSITE" id="PS00136">
    <property type="entry name" value="SUBTILASE_ASP"/>
    <property type="match status" value="1"/>
</dbReference>
<evidence type="ECO:0000256" key="5">
    <source>
        <dbReference type="PROSITE-ProRule" id="PRU01240"/>
    </source>
</evidence>
<evidence type="ECO:0000259" key="7">
    <source>
        <dbReference type="Pfam" id="PF00082"/>
    </source>
</evidence>
<dbReference type="PANTHER" id="PTHR43399:SF4">
    <property type="entry name" value="CELL WALL-ASSOCIATED PROTEASE"/>
    <property type="match status" value="1"/>
</dbReference>
<evidence type="ECO:0000313" key="9">
    <source>
        <dbReference type="Proteomes" id="UP000295169"/>
    </source>
</evidence>
<dbReference type="InterPro" id="IPR023828">
    <property type="entry name" value="Peptidase_S8_Ser-AS"/>
</dbReference>
<dbReference type="SUPFAM" id="SSF52743">
    <property type="entry name" value="Subtilisin-like"/>
    <property type="match status" value="1"/>
</dbReference>
<dbReference type="Pfam" id="PF00082">
    <property type="entry name" value="Peptidase_S8"/>
    <property type="match status" value="1"/>
</dbReference>
<gene>
    <name evidence="8" type="ORF">EV691_15817</name>
</gene>
<dbReference type="PROSITE" id="PS51892">
    <property type="entry name" value="SUBTILASE"/>
    <property type="match status" value="1"/>
</dbReference>
<evidence type="ECO:0000256" key="3">
    <source>
        <dbReference type="ARBA" id="ARBA00022801"/>
    </source>
</evidence>
<reference evidence="8 9" key="1">
    <citation type="submission" date="2019-03" db="EMBL/GenBank/DDBJ databases">
        <title>Genomic Encyclopedia of Type Strains, Phase IV (KMG-IV): sequencing the most valuable type-strain genomes for metagenomic binning, comparative biology and taxonomic classification.</title>
        <authorList>
            <person name="Goeker M."/>
        </authorList>
    </citation>
    <scope>NUCLEOTIDE SEQUENCE [LARGE SCALE GENOMIC DNA]</scope>
    <source>
        <strain evidence="8 9">DSM 2286</strain>
    </source>
</reference>
<evidence type="ECO:0000256" key="6">
    <source>
        <dbReference type="RuleBase" id="RU003355"/>
    </source>
</evidence>
<organism evidence="8 9">
    <name type="scientific">Azotobacter chroococcum</name>
    <dbReference type="NCBI Taxonomy" id="353"/>
    <lineage>
        <taxon>Bacteria</taxon>
        <taxon>Pseudomonadati</taxon>
        <taxon>Pseudomonadota</taxon>
        <taxon>Gammaproteobacteria</taxon>
        <taxon>Pseudomonadales</taxon>
        <taxon>Pseudomonadaceae</taxon>
        <taxon>Azotobacter</taxon>
    </lineage>
</organism>
<comment type="similarity">
    <text evidence="1 5 6">Belongs to the peptidase S8 family.</text>
</comment>
<feature type="active site" description="Charge relay system" evidence="5">
    <location>
        <position position="138"/>
    </location>
</feature>
<dbReference type="PANTHER" id="PTHR43399">
    <property type="entry name" value="SUBTILISIN-RELATED"/>
    <property type="match status" value="1"/>
</dbReference>
<dbReference type="AlphaFoldDB" id="A0A4R1NSB6"/>
<evidence type="ECO:0000256" key="1">
    <source>
        <dbReference type="ARBA" id="ARBA00011073"/>
    </source>
</evidence>
<evidence type="ECO:0000256" key="2">
    <source>
        <dbReference type="ARBA" id="ARBA00022670"/>
    </source>
</evidence>
<keyword evidence="2 5" id="KW-0645">Protease</keyword>
<proteinExistence type="inferred from homology"/>
<dbReference type="Gene3D" id="3.40.50.200">
    <property type="entry name" value="Peptidase S8/S53 domain"/>
    <property type="match status" value="1"/>
</dbReference>
<dbReference type="GO" id="GO:0006508">
    <property type="term" value="P:proteolysis"/>
    <property type="evidence" value="ECO:0007669"/>
    <property type="project" value="UniProtKB-KW"/>
</dbReference>
<dbReference type="GO" id="GO:0004252">
    <property type="term" value="F:serine-type endopeptidase activity"/>
    <property type="evidence" value="ECO:0007669"/>
    <property type="project" value="UniProtKB-UniRule"/>
</dbReference>
<comment type="caution">
    <text evidence="8">The sequence shown here is derived from an EMBL/GenBank/DDBJ whole genome shotgun (WGS) entry which is preliminary data.</text>
</comment>
<dbReference type="InterPro" id="IPR000209">
    <property type="entry name" value="Peptidase_S8/S53_dom"/>
</dbReference>
<dbReference type="InterPro" id="IPR015500">
    <property type="entry name" value="Peptidase_S8_subtilisin-rel"/>
</dbReference>